<protein>
    <submittedName>
        <fullName evidence="5">DnaD domain-containing protein</fullName>
    </submittedName>
</protein>
<proteinExistence type="inferred from homology"/>
<dbReference type="PANTHER" id="PTHR37293:SF6">
    <property type="entry name" value="DNA REPLICATION PROTEIN DNAD"/>
    <property type="match status" value="1"/>
</dbReference>
<dbReference type="InterPro" id="IPR053162">
    <property type="entry name" value="DnaD"/>
</dbReference>
<evidence type="ECO:0000259" key="3">
    <source>
        <dbReference type="Pfam" id="PF07261"/>
    </source>
</evidence>
<sequence>MNVNYSDIIRDQIAVSKGLLTSYNTLGLNEHQVVLLLHIHISLTNGIHFPTPEQLAGSMTISTEECSKHLRKLIQLGFLQIEEDESSGVLREMYSIEPLWEKLYTLSDNKPHTEEVKIGEMFRRFEQEFGRPLSPFEIERINQWLDEEEYSLELIYAALREAVLMSKLNFNYIDRILIDWRKKGVRSVDQAKQTSKSFHGNKKNEHAQSNPTRKTLYYNWLDE</sequence>
<dbReference type="Proteomes" id="UP001595882">
    <property type="component" value="Unassembled WGS sequence"/>
</dbReference>
<accession>A0ABV8WWY0</accession>
<dbReference type="InterPro" id="IPR053843">
    <property type="entry name" value="DnaD_N"/>
</dbReference>
<feature type="domain" description="DnaD N-terminal" evidence="4">
    <location>
        <begin position="16"/>
        <end position="110"/>
    </location>
</feature>
<evidence type="ECO:0000313" key="6">
    <source>
        <dbReference type="Proteomes" id="UP001595882"/>
    </source>
</evidence>
<feature type="domain" description="DnaB/C C-terminal" evidence="3">
    <location>
        <begin position="122"/>
        <end position="193"/>
    </location>
</feature>
<dbReference type="Pfam" id="PF07261">
    <property type="entry name" value="DnaB_2"/>
    <property type="match status" value="1"/>
</dbReference>
<dbReference type="PANTHER" id="PTHR37293">
    <property type="entry name" value="PHAGE REPLICATION PROTEIN-RELATED"/>
    <property type="match status" value="1"/>
</dbReference>
<dbReference type="SUPFAM" id="SSF46785">
    <property type="entry name" value="Winged helix' DNA-binding domain"/>
    <property type="match status" value="1"/>
</dbReference>
<dbReference type="InterPro" id="IPR036390">
    <property type="entry name" value="WH_DNA-bd_sf"/>
</dbReference>
<dbReference type="InterPro" id="IPR036388">
    <property type="entry name" value="WH-like_DNA-bd_sf"/>
</dbReference>
<dbReference type="Gene3D" id="1.10.10.630">
    <property type="entry name" value="DnaD domain-like"/>
    <property type="match status" value="1"/>
</dbReference>
<evidence type="ECO:0000256" key="2">
    <source>
        <dbReference type="SAM" id="MobiDB-lite"/>
    </source>
</evidence>
<dbReference type="RefSeq" id="WP_390252980.1">
    <property type="nucleotide sequence ID" value="NZ_JBHSDT010000008.1"/>
</dbReference>
<dbReference type="InterPro" id="IPR006343">
    <property type="entry name" value="DnaB/C_C"/>
</dbReference>
<dbReference type="NCBIfam" id="TIGR01446">
    <property type="entry name" value="DnaD_dom"/>
    <property type="match status" value="1"/>
</dbReference>
<gene>
    <name evidence="5" type="ORF">ACFOY7_15030</name>
</gene>
<comment type="similarity">
    <text evidence="1">Belongs to the DnaB/DnaD family.</text>
</comment>
<keyword evidence="6" id="KW-1185">Reference proteome</keyword>
<evidence type="ECO:0000313" key="5">
    <source>
        <dbReference type="EMBL" id="MFC4404382.1"/>
    </source>
</evidence>
<evidence type="ECO:0000256" key="1">
    <source>
        <dbReference type="ARBA" id="ARBA00093462"/>
    </source>
</evidence>
<dbReference type="Pfam" id="PF21984">
    <property type="entry name" value="DnaD_N"/>
    <property type="match status" value="1"/>
</dbReference>
<dbReference type="InterPro" id="IPR034829">
    <property type="entry name" value="DnaD-like_sf"/>
</dbReference>
<evidence type="ECO:0000259" key="4">
    <source>
        <dbReference type="Pfam" id="PF21984"/>
    </source>
</evidence>
<name>A0ABV8WWY0_9BACI</name>
<comment type="caution">
    <text evidence="5">The sequence shown here is derived from an EMBL/GenBank/DDBJ whole genome shotgun (WGS) entry which is preliminary data.</text>
</comment>
<dbReference type="SUPFAM" id="SSF158499">
    <property type="entry name" value="DnaD domain-like"/>
    <property type="match status" value="1"/>
</dbReference>
<dbReference type="EMBL" id="JBHSDT010000008">
    <property type="protein sequence ID" value="MFC4404382.1"/>
    <property type="molecule type" value="Genomic_DNA"/>
</dbReference>
<dbReference type="Gene3D" id="1.10.10.10">
    <property type="entry name" value="Winged helix-like DNA-binding domain superfamily/Winged helix DNA-binding domain"/>
    <property type="match status" value="1"/>
</dbReference>
<reference evidence="6" key="1">
    <citation type="journal article" date="2019" name="Int. J. Syst. Evol. Microbiol.">
        <title>The Global Catalogue of Microorganisms (GCM) 10K type strain sequencing project: providing services to taxonomists for standard genome sequencing and annotation.</title>
        <authorList>
            <consortium name="The Broad Institute Genomics Platform"/>
            <consortium name="The Broad Institute Genome Sequencing Center for Infectious Disease"/>
            <person name="Wu L."/>
            <person name="Ma J."/>
        </authorList>
    </citation>
    <scope>NUCLEOTIDE SEQUENCE [LARGE SCALE GENOMIC DNA]</scope>
    <source>
        <strain evidence="6">CCUG 37865</strain>
    </source>
</reference>
<organism evidence="5 6">
    <name type="scientific">Gracilibacillus xinjiangensis</name>
    <dbReference type="NCBI Taxonomy" id="1193282"/>
    <lineage>
        <taxon>Bacteria</taxon>
        <taxon>Bacillati</taxon>
        <taxon>Bacillota</taxon>
        <taxon>Bacilli</taxon>
        <taxon>Bacillales</taxon>
        <taxon>Bacillaceae</taxon>
        <taxon>Gracilibacillus</taxon>
    </lineage>
</organism>
<feature type="region of interest" description="Disordered" evidence="2">
    <location>
        <begin position="191"/>
        <end position="210"/>
    </location>
</feature>